<evidence type="ECO:0000313" key="12">
    <source>
        <dbReference type="EMBL" id="PSR83447.1"/>
    </source>
</evidence>
<evidence type="ECO:0000256" key="10">
    <source>
        <dbReference type="RuleBase" id="RU363039"/>
    </source>
</evidence>
<evidence type="ECO:0000256" key="2">
    <source>
        <dbReference type="ARBA" id="ARBA00012838"/>
    </source>
</evidence>
<reference evidence="12 13" key="1">
    <citation type="submission" date="2018-02" db="EMBL/GenBank/DDBJ databases">
        <title>Genome sequence of the basidiomycete white-rot fungus Phlebia centrifuga.</title>
        <authorList>
            <person name="Granchi Z."/>
            <person name="Peng M."/>
            <person name="de Vries R.P."/>
            <person name="Hilden K."/>
            <person name="Makela M.R."/>
            <person name="Grigoriev I."/>
            <person name="Riley R."/>
        </authorList>
    </citation>
    <scope>NUCLEOTIDE SEQUENCE [LARGE SCALE GENOMIC DNA]</scope>
    <source>
        <strain evidence="12 13">FBCC195</strain>
    </source>
</reference>
<feature type="domain" description="Methionyl/Leucyl tRNA synthetase" evidence="11">
    <location>
        <begin position="2"/>
        <end position="328"/>
    </location>
</feature>
<keyword evidence="7 10" id="KW-0030">Aminoacyl-tRNA synthetase</keyword>
<evidence type="ECO:0000256" key="9">
    <source>
        <dbReference type="ARBA" id="ARBA00068817"/>
    </source>
</evidence>
<comment type="caution">
    <text evidence="12">The sequence shown here is derived from an EMBL/GenBank/DDBJ whole genome shotgun (WGS) entry which is preliminary data.</text>
</comment>
<dbReference type="InterPro" id="IPR015413">
    <property type="entry name" value="Methionyl/Leucyl_tRNA_Synth"/>
</dbReference>
<dbReference type="Pfam" id="PF09334">
    <property type="entry name" value="tRNA-synt_1g"/>
    <property type="match status" value="1"/>
</dbReference>
<keyword evidence="3 10" id="KW-0436">Ligase</keyword>
<dbReference type="GO" id="GO:0006431">
    <property type="term" value="P:methionyl-tRNA aminoacylation"/>
    <property type="evidence" value="ECO:0007669"/>
    <property type="project" value="InterPro"/>
</dbReference>
<dbReference type="GO" id="GO:0005739">
    <property type="term" value="C:mitochondrion"/>
    <property type="evidence" value="ECO:0007669"/>
    <property type="project" value="UniProtKB-ARBA"/>
</dbReference>
<dbReference type="CDD" id="cd00814">
    <property type="entry name" value="MetRS_core"/>
    <property type="match status" value="1"/>
</dbReference>
<name>A0A2R6P1I3_9APHY</name>
<dbReference type="SUPFAM" id="SSF47323">
    <property type="entry name" value="Anticodon-binding domain of a subclass of class I aminoacyl-tRNA synthetases"/>
    <property type="match status" value="1"/>
</dbReference>
<keyword evidence="5 10" id="KW-0067">ATP-binding</keyword>
<dbReference type="Proteomes" id="UP000186601">
    <property type="component" value="Unassembled WGS sequence"/>
</dbReference>
<dbReference type="OrthoDB" id="24670at2759"/>
<dbReference type="Gene3D" id="3.40.50.620">
    <property type="entry name" value="HUPs"/>
    <property type="match status" value="1"/>
</dbReference>
<dbReference type="SUPFAM" id="SSF52374">
    <property type="entry name" value="Nucleotidylyl transferase"/>
    <property type="match status" value="1"/>
</dbReference>
<protein>
    <recommendedName>
        <fullName evidence="9">Probable methionine--tRNA ligase, mitochondrial</fullName>
        <ecNumber evidence="2">6.1.1.10</ecNumber>
    </recommendedName>
</protein>
<dbReference type="InterPro" id="IPR009080">
    <property type="entry name" value="tRNAsynth_Ia_anticodon-bd"/>
</dbReference>
<sequence length="503" mass="56607">MTGTDEHGLKIQKAAEERELEPLAFCDELSQHFRGLAVKANISNTRFSRTTERDHHQAVHHLWRELDSKGLIYKGSHEGWYSISDECFYTDSQIIHVEATPSTEEHHISTETRSRVEWTREENYKFRLSAFQESLLAHFQKHPNAIFPPQHHSDIIATLSSPMDDLSVSRPSSRLSWGIPVPNDPEHTIYVWIDALTVYLSATGYPWTATGGSGKQVGWPPNLQIIGKDILRFHAIYFPAMLQALGLPLTQQLLTHSHWTVDQRKMSKSVGNVADPIQAIDEFGIDLVRFYLARVGGRFKDDVDWSHEQLDKHAREITSLLGNLLMRITSKKIQERTEGKPLTPAAEAFKHMKEDSPTLPLYQTFQGLGGKVEEKMDQLMLADVLEDIVITLGKVCASQNIISVISPFDSTQANQLMTNTAPWAATTDTQTVIELYVCIIECLRICGILLQPFMPSKAEMLLDALGVPAEERFIANANLGTGSVGQIQTGIRLFSLPQRQKTM</sequence>
<evidence type="ECO:0000313" key="13">
    <source>
        <dbReference type="Proteomes" id="UP000186601"/>
    </source>
</evidence>
<proteinExistence type="inferred from homology"/>
<evidence type="ECO:0000256" key="8">
    <source>
        <dbReference type="ARBA" id="ARBA00047364"/>
    </source>
</evidence>
<dbReference type="PANTHER" id="PTHR43326:SF1">
    <property type="entry name" value="METHIONINE--TRNA LIGASE, MITOCHONDRIAL"/>
    <property type="match status" value="1"/>
</dbReference>
<evidence type="ECO:0000259" key="11">
    <source>
        <dbReference type="Pfam" id="PF09334"/>
    </source>
</evidence>
<gene>
    <name evidence="12" type="ORF">PHLCEN_2v5719</name>
</gene>
<dbReference type="EMBL" id="MLYV02000559">
    <property type="protein sequence ID" value="PSR83447.1"/>
    <property type="molecule type" value="Genomic_DNA"/>
</dbReference>
<evidence type="ECO:0000256" key="6">
    <source>
        <dbReference type="ARBA" id="ARBA00022917"/>
    </source>
</evidence>
<organism evidence="12 13">
    <name type="scientific">Hermanssonia centrifuga</name>
    <dbReference type="NCBI Taxonomy" id="98765"/>
    <lineage>
        <taxon>Eukaryota</taxon>
        <taxon>Fungi</taxon>
        <taxon>Dikarya</taxon>
        <taxon>Basidiomycota</taxon>
        <taxon>Agaricomycotina</taxon>
        <taxon>Agaricomycetes</taxon>
        <taxon>Polyporales</taxon>
        <taxon>Meruliaceae</taxon>
        <taxon>Hermanssonia</taxon>
    </lineage>
</organism>
<comment type="similarity">
    <text evidence="1 10">Belongs to the class-I aminoacyl-tRNA synthetase family.</text>
</comment>
<evidence type="ECO:0000256" key="1">
    <source>
        <dbReference type="ARBA" id="ARBA00005594"/>
    </source>
</evidence>
<accession>A0A2R6P1I3</accession>
<dbReference type="InterPro" id="IPR033911">
    <property type="entry name" value="MetRS_core"/>
</dbReference>
<dbReference type="STRING" id="98765.A0A2R6P1I3"/>
<dbReference type="InterPro" id="IPR014729">
    <property type="entry name" value="Rossmann-like_a/b/a_fold"/>
</dbReference>
<comment type="catalytic activity">
    <reaction evidence="8">
        <text>tRNA(Met) + L-methionine + ATP = L-methionyl-tRNA(Met) + AMP + diphosphate</text>
        <dbReference type="Rhea" id="RHEA:13481"/>
        <dbReference type="Rhea" id="RHEA-COMP:9667"/>
        <dbReference type="Rhea" id="RHEA-COMP:9698"/>
        <dbReference type="ChEBI" id="CHEBI:30616"/>
        <dbReference type="ChEBI" id="CHEBI:33019"/>
        <dbReference type="ChEBI" id="CHEBI:57844"/>
        <dbReference type="ChEBI" id="CHEBI:78442"/>
        <dbReference type="ChEBI" id="CHEBI:78530"/>
        <dbReference type="ChEBI" id="CHEBI:456215"/>
        <dbReference type="EC" id="6.1.1.10"/>
    </reaction>
</comment>
<dbReference type="Gene3D" id="2.170.220.10">
    <property type="match status" value="1"/>
</dbReference>
<dbReference type="PRINTS" id="PR01041">
    <property type="entry name" value="TRNASYNTHMET"/>
</dbReference>
<dbReference type="GO" id="GO:0005524">
    <property type="term" value="F:ATP binding"/>
    <property type="evidence" value="ECO:0007669"/>
    <property type="project" value="UniProtKB-KW"/>
</dbReference>
<keyword evidence="13" id="KW-1185">Reference proteome</keyword>
<dbReference type="GO" id="GO:0004825">
    <property type="term" value="F:methionine-tRNA ligase activity"/>
    <property type="evidence" value="ECO:0007669"/>
    <property type="project" value="UniProtKB-EC"/>
</dbReference>
<keyword evidence="6 10" id="KW-0648">Protein biosynthesis</keyword>
<dbReference type="EC" id="6.1.1.10" evidence="2"/>
<evidence type="ECO:0000256" key="3">
    <source>
        <dbReference type="ARBA" id="ARBA00022598"/>
    </source>
</evidence>
<keyword evidence="4 10" id="KW-0547">Nucleotide-binding</keyword>
<dbReference type="FunFam" id="2.170.220.10:FF:000001">
    <property type="entry name" value="methionine--tRNA ligase, mitochondrial"/>
    <property type="match status" value="1"/>
</dbReference>
<evidence type="ECO:0000256" key="4">
    <source>
        <dbReference type="ARBA" id="ARBA00022741"/>
    </source>
</evidence>
<dbReference type="PANTHER" id="PTHR43326">
    <property type="entry name" value="METHIONYL-TRNA SYNTHETASE"/>
    <property type="match status" value="1"/>
</dbReference>
<evidence type="ECO:0000256" key="5">
    <source>
        <dbReference type="ARBA" id="ARBA00022840"/>
    </source>
</evidence>
<dbReference type="AlphaFoldDB" id="A0A2R6P1I3"/>
<dbReference type="Gene3D" id="1.10.730.10">
    <property type="entry name" value="Isoleucyl-tRNA Synthetase, Domain 1"/>
    <property type="match status" value="1"/>
</dbReference>
<evidence type="ECO:0000256" key="7">
    <source>
        <dbReference type="ARBA" id="ARBA00023146"/>
    </source>
</evidence>
<dbReference type="InterPro" id="IPR023457">
    <property type="entry name" value="Met-tRNA_synth_2"/>
</dbReference>